<feature type="compositionally biased region" description="Basic and acidic residues" evidence="1">
    <location>
        <begin position="1"/>
        <end position="11"/>
    </location>
</feature>
<protein>
    <submittedName>
        <fullName evidence="2">Uncharacterized protein</fullName>
    </submittedName>
</protein>
<evidence type="ECO:0000313" key="3">
    <source>
        <dbReference type="Proteomes" id="UP000314294"/>
    </source>
</evidence>
<name>A0A4Z2F2J9_9TELE</name>
<keyword evidence="3" id="KW-1185">Reference proteome</keyword>
<evidence type="ECO:0000313" key="2">
    <source>
        <dbReference type="EMBL" id="TNN35143.1"/>
    </source>
</evidence>
<sequence>MVELKRNRVEEQTADSTAAHDADQEAVSLADQEAVSLAGQEVVSLADQEAVSLAGQEAVSLAGQEAVSLADRRRSWPGDVGNVYAELQSFFSSKILSGVQSPLPCIGPEAGRVLEDGSGGLRRNRGFLVYGDL</sequence>
<dbReference type="EMBL" id="SRLO01001823">
    <property type="protein sequence ID" value="TNN35143.1"/>
    <property type="molecule type" value="Genomic_DNA"/>
</dbReference>
<evidence type="ECO:0000256" key="1">
    <source>
        <dbReference type="SAM" id="MobiDB-lite"/>
    </source>
</evidence>
<reference evidence="2 3" key="1">
    <citation type="submission" date="2019-03" db="EMBL/GenBank/DDBJ databases">
        <title>First draft genome of Liparis tanakae, snailfish: a comprehensive survey of snailfish specific genes.</title>
        <authorList>
            <person name="Kim W."/>
            <person name="Song I."/>
            <person name="Jeong J.-H."/>
            <person name="Kim D."/>
            <person name="Kim S."/>
            <person name="Ryu S."/>
            <person name="Song J.Y."/>
            <person name="Lee S.K."/>
        </authorList>
    </citation>
    <scope>NUCLEOTIDE SEQUENCE [LARGE SCALE GENOMIC DNA]</scope>
    <source>
        <tissue evidence="2">Muscle</tissue>
    </source>
</reference>
<feature type="region of interest" description="Disordered" evidence="1">
    <location>
        <begin position="1"/>
        <end position="25"/>
    </location>
</feature>
<dbReference type="Proteomes" id="UP000314294">
    <property type="component" value="Unassembled WGS sequence"/>
</dbReference>
<proteinExistence type="predicted"/>
<accession>A0A4Z2F2J9</accession>
<organism evidence="2 3">
    <name type="scientific">Liparis tanakae</name>
    <name type="common">Tanaka's snailfish</name>
    <dbReference type="NCBI Taxonomy" id="230148"/>
    <lineage>
        <taxon>Eukaryota</taxon>
        <taxon>Metazoa</taxon>
        <taxon>Chordata</taxon>
        <taxon>Craniata</taxon>
        <taxon>Vertebrata</taxon>
        <taxon>Euteleostomi</taxon>
        <taxon>Actinopterygii</taxon>
        <taxon>Neopterygii</taxon>
        <taxon>Teleostei</taxon>
        <taxon>Neoteleostei</taxon>
        <taxon>Acanthomorphata</taxon>
        <taxon>Eupercaria</taxon>
        <taxon>Perciformes</taxon>
        <taxon>Cottioidei</taxon>
        <taxon>Cottales</taxon>
        <taxon>Liparidae</taxon>
        <taxon>Liparis</taxon>
    </lineage>
</organism>
<comment type="caution">
    <text evidence="2">The sequence shown here is derived from an EMBL/GenBank/DDBJ whole genome shotgun (WGS) entry which is preliminary data.</text>
</comment>
<dbReference type="AlphaFoldDB" id="A0A4Z2F2J9"/>
<gene>
    <name evidence="2" type="ORF">EYF80_054694</name>
</gene>